<dbReference type="PROSITE" id="PS50830">
    <property type="entry name" value="TNASE_3"/>
    <property type="match status" value="1"/>
</dbReference>
<evidence type="ECO:0000259" key="2">
    <source>
        <dbReference type="PROSITE" id="PS50830"/>
    </source>
</evidence>
<name>A0A974ZRC2_9NOCA</name>
<keyword evidence="3" id="KW-0614">Plasmid</keyword>
<organism evidence="3 4">
    <name type="scientific">Rhodococcus pseudokoreensis</name>
    <dbReference type="NCBI Taxonomy" id="2811421"/>
    <lineage>
        <taxon>Bacteria</taxon>
        <taxon>Bacillati</taxon>
        <taxon>Actinomycetota</taxon>
        <taxon>Actinomycetes</taxon>
        <taxon>Mycobacteriales</taxon>
        <taxon>Nocardiaceae</taxon>
        <taxon>Rhodococcus</taxon>
    </lineage>
</organism>
<gene>
    <name evidence="3" type="ORF">JWS13_02230</name>
</gene>
<sequence length="263" mass="27318">MTRRSQHCYTATPSPHGRDRATVRTSSIHIRRVHVHSKSTTTPARAARAVLVGAATLAALGAAASPAVAGPANPYTTEGVTQVVEVIDGDTIITRHPTSGETLTVSVLGIDAPEGQDCWAAQSTQFAKDHLLGRAIQLNPEPAQPDTDSTGQANRYVALDNDMDGDYAIKAAREDAARAYTVDYLRTADRLIEAETAARAADRGLWTCDGGTPAPSPAPAPQSRPAPTPPTPAPNPAPSGNVVKPGAFCSGGTGVTSVERLCV</sequence>
<reference evidence="3 4" key="1">
    <citation type="journal article" date="2021" name="Microbiol. Resour. Announc.">
        <title>Complete Genome Sequences of Two Rhodococcus sp. Strains with Large and Linear Chromosomes, Isolated from Apple Rhizosphere.</title>
        <authorList>
            <person name="Benning S."/>
            <person name="Brugnone N."/>
            <person name="Siani R."/>
            <person name="Kublik S."/>
            <person name="Schloter M."/>
            <person name="Rad V."/>
        </authorList>
    </citation>
    <scope>NUCLEOTIDE SEQUENCE [LARGE SCALE GENOMIC DNA]</scope>
    <source>
        <strain evidence="3 4">R79</strain>
    </source>
</reference>
<dbReference type="InterPro" id="IPR016071">
    <property type="entry name" value="Staphylococal_nuclease_OB-fold"/>
</dbReference>
<feature type="region of interest" description="Disordered" evidence="1">
    <location>
        <begin position="1"/>
        <end position="20"/>
    </location>
</feature>
<keyword evidence="4" id="KW-1185">Reference proteome</keyword>
<dbReference type="SUPFAM" id="SSF50199">
    <property type="entry name" value="Staphylococcal nuclease"/>
    <property type="match status" value="1"/>
</dbReference>
<evidence type="ECO:0000256" key="1">
    <source>
        <dbReference type="SAM" id="MobiDB-lite"/>
    </source>
</evidence>
<dbReference type="InterPro" id="IPR035437">
    <property type="entry name" value="SNase_OB-fold_sf"/>
</dbReference>
<dbReference type="EMBL" id="CP070614">
    <property type="protein sequence ID" value="QSE87459.1"/>
    <property type="molecule type" value="Genomic_DNA"/>
</dbReference>
<dbReference type="SMART" id="SM00318">
    <property type="entry name" value="SNc"/>
    <property type="match status" value="1"/>
</dbReference>
<feature type="compositionally biased region" description="Pro residues" evidence="1">
    <location>
        <begin position="214"/>
        <end position="237"/>
    </location>
</feature>
<geneLocation type="plasmid" evidence="3 4">
    <name>unnamed5</name>
</geneLocation>
<accession>A0A974ZRC2</accession>
<feature type="domain" description="TNase-like" evidence="2">
    <location>
        <begin position="77"/>
        <end position="208"/>
    </location>
</feature>
<proteinExistence type="predicted"/>
<evidence type="ECO:0000313" key="4">
    <source>
        <dbReference type="Proteomes" id="UP000662986"/>
    </source>
</evidence>
<evidence type="ECO:0000313" key="3">
    <source>
        <dbReference type="EMBL" id="QSE87459.1"/>
    </source>
</evidence>
<protein>
    <submittedName>
        <fullName evidence="3">Thermonuclease family protein</fullName>
    </submittedName>
</protein>
<dbReference type="Gene3D" id="2.40.50.90">
    <property type="match status" value="1"/>
</dbReference>
<reference evidence="3 4" key="2">
    <citation type="journal article" date="2022" name="Arch. Microbiol.">
        <title>Rhodococcus pseudokoreensis sp. nov. isolated from the rhizosphere of young M26 apple rootstocks.</title>
        <authorList>
            <person name="Kampfer P."/>
            <person name="Glaeser S.P."/>
            <person name="Blom J."/>
            <person name="Wolf J."/>
            <person name="Benning S."/>
            <person name="Schloter M."/>
            <person name="Neumann-Schaal M."/>
        </authorList>
    </citation>
    <scope>NUCLEOTIDE SEQUENCE [LARGE SCALE GENOMIC DNA]</scope>
    <source>
        <strain evidence="3 4">R79</strain>
    </source>
</reference>
<feature type="region of interest" description="Disordered" evidence="1">
    <location>
        <begin position="205"/>
        <end position="240"/>
    </location>
</feature>
<dbReference type="Proteomes" id="UP000662986">
    <property type="component" value="Plasmid unnamed5"/>
</dbReference>
<dbReference type="Pfam" id="PF00565">
    <property type="entry name" value="SNase"/>
    <property type="match status" value="1"/>
</dbReference>